<feature type="compositionally biased region" description="Basic and acidic residues" evidence="5">
    <location>
        <begin position="408"/>
        <end position="418"/>
    </location>
</feature>
<dbReference type="InterPro" id="IPR036259">
    <property type="entry name" value="MFS_trans_sf"/>
</dbReference>
<feature type="transmembrane region" description="Helical" evidence="6">
    <location>
        <begin position="12"/>
        <end position="39"/>
    </location>
</feature>
<feature type="transmembrane region" description="Helical" evidence="6">
    <location>
        <begin position="359"/>
        <end position="382"/>
    </location>
</feature>
<protein>
    <submittedName>
        <fullName evidence="8">MFS transporter</fullName>
    </submittedName>
</protein>
<evidence type="ECO:0000313" key="9">
    <source>
        <dbReference type="Proteomes" id="UP000093795"/>
    </source>
</evidence>
<dbReference type="GO" id="GO:0005886">
    <property type="term" value="C:plasma membrane"/>
    <property type="evidence" value="ECO:0007669"/>
    <property type="project" value="UniProtKB-SubCell"/>
</dbReference>
<dbReference type="AlphaFoldDB" id="A0A1A3D1L7"/>
<evidence type="ECO:0000256" key="5">
    <source>
        <dbReference type="SAM" id="MobiDB-lite"/>
    </source>
</evidence>
<comment type="caution">
    <text evidence="8">The sequence shown here is derived from an EMBL/GenBank/DDBJ whole genome shotgun (WGS) entry which is preliminary data.</text>
</comment>
<feature type="domain" description="Major facilitator superfamily (MFS) profile" evidence="7">
    <location>
        <begin position="13"/>
        <end position="401"/>
    </location>
</feature>
<dbReference type="Pfam" id="PF07690">
    <property type="entry name" value="MFS_1"/>
    <property type="match status" value="1"/>
</dbReference>
<name>A0A1A3D1L7_MYCAS</name>
<dbReference type="RefSeq" id="WP_065118918.1">
    <property type="nucleotide sequence ID" value="NZ_LZKQ01000012.1"/>
</dbReference>
<sequence>MSSHAVSAATRWSMVAVALVVTASAFSFINAVPFLIPALEAAHGTPLSESGLLSVMPSLGMVVTLIGWGYVADLIGERIVLTVGSMVTAAAAYAASTVDSLLTMGILLFLGGMGAASCNPACGRLVAGWFPPEQRGLAMGVRQTAQPLGIAMGAFMIPHLAEHGPPAHGLLFPALACAISAVVAAAVAHDPPRKPRAAARDDELASPYHGTTVLWRIHALSALMVMPQSMTVTFMLVWLNKNQGWSVESAGSLVTLTALLGAVTRIAAGRWSDRIGSRMRPIRFIATGTGVTMLLLAFTNNFYGPLAVALMITTSVITVMDNGLEATAITEFAGQFWSGRALGVQNTVQRLMTLTGPPMFGAIIGAFGYPAAFALCGLFPLAAVPVVPTGLVAPGLEERARQQPTTGRLRDRLVRSRS</sequence>
<dbReference type="PANTHER" id="PTHR23527:SF1">
    <property type="entry name" value="BLL3282 PROTEIN"/>
    <property type="match status" value="1"/>
</dbReference>
<evidence type="ECO:0000313" key="8">
    <source>
        <dbReference type="EMBL" id="OBI92301.1"/>
    </source>
</evidence>
<keyword evidence="3 6" id="KW-1133">Transmembrane helix</keyword>
<evidence type="ECO:0000256" key="4">
    <source>
        <dbReference type="ARBA" id="ARBA00023136"/>
    </source>
</evidence>
<feature type="transmembrane region" description="Helical" evidence="6">
    <location>
        <begin position="217"/>
        <end position="238"/>
    </location>
</feature>
<feature type="region of interest" description="Disordered" evidence="5">
    <location>
        <begin position="399"/>
        <end position="418"/>
    </location>
</feature>
<evidence type="ECO:0000259" key="7">
    <source>
        <dbReference type="PROSITE" id="PS50850"/>
    </source>
</evidence>
<reference evidence="8 9" key="1">
    <citation type="submission" date="2016-06" db="EMBL/GenBank/DDBJ databases">
        <authorList>
            <person name="Kjaerup R.B."/>
            <person name="Dalgaard T.S."/>
            <person name="Juul-Madsen H.R."/>
        </authorList>
    </citation>
    <scope>NUCLEOTIDE SEQUENCE [LARGE SCALE GENOMIC DNA]</scope>
    <source>
        <strain evidence="8 9">1081914.2</strain>
    </source>
</reference>
<evidence type="ECO:0000256" key="3">
    <source>
        <dbReference type="ARBA" id="ARBA00022989"/>
    </source>
</evidence>
<dbReference type="OrthoDB" id="8628659at2"/>
<dbReference type="eggNOG" id="COG2271">
    <property type="taxonomic scope" value="Bacteria"/>
</dbReference>
<feature type="transmembrane region" description="Helical" evidence="6">
    <location>
        <begin position="79"/>
        <end position="95"/>
    </location>
</feature>
<proteinExistence type="predicted"/>
<dbReference type="STRING" id="1790.A5645_09760"/>
<evidence type="ECO:0000256" key="6">
    <source>
        <dbReference type="SAM" id="Phobius"/>
    </source>
</evidence>
<evidence type="ECO:0000256" key="2">
    <source>
        <dbReference type="ARBA" id="ARBA00022692"/>
    </source>
</evidence>
<dbReference type="InterPro" id="IPR052952">
    <property type="entry name" value="MFS-Transporter"/>
</dbReference>
<dbReference type="InterPro" id="IPR011701">
    <property type="entry name" value="MFS"/>
</dbReference>
<accession>A0A1A3D1L7</accession>
<dbReference type="EMBL" id="LZKQ01000012">
    <property type="protein sequence ID" value="OBI92301.1"/>
    <property type="molecule type" value="Genomic_DNA"/>
</dbReference>
<keyword evidence="4 6" id="KW-0472">Membrane</keyword>
<dbReference type="Gene3D" id="1.20.1250.20">
    <property type="entry name" value="MFS general substrate transporter like domains"/>
    <property type="match status" value="2"/>
</dbReference>
<dbReference type="Proteomes" id="UP000093795">
    <property type="component" value="Unassembled WGS sequence"/>
</dbReference>
<feature type="transmembrane region" description="Helical" evidence="6">
    <location>
        <begin position="250"/>
        <end position="268"/>
    </location>
</feature>
<comment type="subcellular location">
    <subcellularLocation>
        <location evidence="1">Cell membrane</location>
        <topology evidence="1">Multi-pass membrane protein</topology>
    </subcellularLocation>
</comment>
<feature type="transmembrane region" description="Helical" evidence="6">
    <location>
        <begin position="51"/>
        <end position="72"/>
    </location>
</feature>
<keyword evidence="2 6" id="KW-0812">Transmembrane</keyword>
<dbReference type="GO" id="GO:0022857">
    <property type="term" value="F:transmembrane transporter activity"/>
    <property type="evidence" value="ECO:0007669"/>
    <property type="project" value="InterPro"/>
</dbReference>
<organism evidence="8 9">
    <name type="scientific">Mycobacterium asiaticum</name>
    <dbReference type="NCBI Taxonomy" id="1790"/>
    <lineage>
        <taxon>Bacteria</taxon>
        <taxon>Bacillati</taxon>
        <taxon>Actinomycetota</taxon>
        <taxon>Actinomycetes</taxon>
        <taxon>Mycobacteriales</taxon>
        <taxon>Mycobacteriaceae</taxon>
        <taxon>Mycobacterium</taxon>
    </lineage>
</organism>
<dbReference type="InterPro" id="IPR020846">
    <property type="entry name" value="MFS_dom"/>
</dbReference>
<dbReference type="PANTHER" id="PTHR23527">
    <property type="entry name" value="BLL3282 PROTEIN"/>
    <property type="match status" value="1"/>
</dbReference>
<evidence type="ECO:0000256" key="1">
    <source>
        <dbReference type="ARBA" id="ARBA00004651"/>
    </source>
</evidence>
<gene>
    <name evidence="8" type="ORF">A9X01_09655</name>
</gene>
<dbReference type="PROSITE" id="PS50850">
    <property type="entry name" value="MFS"/>
    <property type="match status" value="1"/>
</dbReference>
<dbReference type="SUPFAM" id="SSF103473">
    <property type="entry name" value="MFS general substrate transporter"/>
    <property type="match status" value="1"/>
</dbReference>
<feature type="transmembrane region" description="Helical" evidence="6">
    <location>
        <begin position="167"/>
        <end position="188"/>
    </location>
</feature>